<name>A0ABT3QX27_9HYPH</name>
<gene>
    <name evidence="1" type="ORF">ON753_03490</name>
</gene>
<organism evidence="1 2">
    <name type="scientific">Roseibium salinum</name>
    <dbReference type="NCBI Taxonomy" id="1604349"/>
    <lineage>
        <taxon>Bacteria</taxon>
        <taxon>Pseudomonadati</taxon>
        <taxon>Pseudomonadota</taxon>
        <taxon>Alphaproteobacteria</taxon>
        <taxon>Hyphomicrobiales</taxon>
        <taxon>Stappiaceae</taxon>
        <taxon>Roseibium</taxon>
    </lineage>
</organism>
<evidence type="ECO:0000313" key="2">
    <source>
        <dbReference type="Proteomes" id="UP001300261"/>
    </source>
</evidence>
<dbReference type="Proteomes" id="UP001300261">
    <property type="component" value="Unassembled WGS sequence"/>
</dbReference>
<evidence type="ECO:0008006" key="3">
    <source>
        <dbReference type="Google" id="ProtNLM"/>
    </source>
</evidence>
<comment type="caution">
    <text evidence="1">The sequence shown here is derived from an EMBL/GenBank/DDBJ whole genome shotgun (WGS) entry which is preliminary data.</text>
</comment>
<dbReference type="RefSeq" id="WP_265961170.1">
    <property type="nucleotide sequence ID" value="NZ_JAPEVI010000002.1"/>
</dbReference>
<keyword evidence="2" id="KW-1185">Reference proteome</keyword>
<accession>A0ABT3QX27</accession>
<evidence type="ECO:0000313" key="1">
    <source>
        <dbReference type="EMBL" id="MCX2721472.1"/>
    </source>
</evidence>
<reference evidence="1 2" key="1">
    <citation type="journal article" date="2016" name="Int. J. Syst. Evol. Microbiol.">
        <title>Labrenzia salina sp. nov., isolated from the rhizosphere of the halophyte Arthrocnemum macrostachyum.</title>
        <authorList>
            <person name="Camacho M."/>
            <person name="Redondo-Gomez S."/>
            <person name="Rodriguez-Llorente I."/>
            <person name="Rohde M."/>
            <person name="Sproer C."/>
            <person name="Schumann P."/>
            <person name="Klenk H.P."/>
            <person name="Montero-Calasanz M.D.C."/>
        </authorList>
    </citation>
    <scope>NUCLEOTIDE SEQUENCE [LARGE SCALE GENOMIC DNA]</scope>
    <source>
        <strain evidence="1 2">DSM 29163</strain>
    </source>
</reference>
<proteinExistence type="predicted"/>
<protein>
    <recommendedName>
        <fullName evidence="3">PEGA domain-containing protein</fullName>
    </recommendedName>
</protein>
<sequence>MERSLALFAIGLIFGGGIGFVVAAGNGITLDGHDHGDPAAHHSPAISANAVAGQNTGHAGHDHEELLSVAEGPGAPTLDISLTPDPSSGWNLHIETGNFRFAPEHASTAHVAGEGHAHVYVNGEKIARQYGSWLHLPSLPEGEAVVEVILNSNDHRTLAVAGKPLRASVTVDPR</sequence>
<dbReference type="EMBL" id="JAPEVI010000002">
    <property type="protein sequence ID" value="MCX2721472.1"/>
    <property type="molecule type" value="Genomic_DNA"/>
</dbReference>